<feature type="compositionally biased region" description="Low complexity" evidence="1">
    <location>
        <begin position="8"/>
        <end position="49"/>
    </location>
</feature>
<name>A0A8S4Q6U0_OWEFU</name>
<keyword evidence="2" id="KW-0472">Membrane</keyword>
<comment type="caution">
    <text evidence="3">The sequence shown here is derived from an EMBL/GenBank/DDBJ whole genome shotgun (WGS) entry which is preliminary data.</text>
</comment>
<feature type="transmembrane region" description="Helical" evidence="2">
    <location>
        <begin position="79"/>
        <end position="101"/>
    </location>
</feature>
<keyword evidence="4" id="KW-1185">Reference proteome</keyword>
<sequence>TEPETKPSESTVQSYTSSSSMTGIASESTVSSSTASSTSSARITPSDSSTTTKIYSAYTTPYSQESDYTESDNRTSAKAFGTLALIVLITLIGLIVLSDIITTRRHIKQLKCKDSIVNCKNLTLKEICQSCWCTPEPRVKWKSKKRGPKLSFVLSKYKKHLEKSNSHTGDGLSCDQLLIIVVTVFYKELKMLCCRSRRVKPTVTHTDDNIESTTEEIGNMRAAQYRINDEDEKQITTSCSYRNEMNFILDDNSPIEDELFDQVIIHPNRNESSSNGEHVSEHDFTVDMRPRECHIKIEGGITFKHQKPTIREIIRRNPFKQIKNLMSSIKPLYGESDF</sequence>
<evidence type="ECO:0000313" key="4">
    <source>
        <dbReference type="Proteomes" id="UP000749559"/>
    </source>
</evidence>
<dbReference type="Proteomes" id="UP000749559">
    <property type="component" value="Unassembled WGS sequence"/>
</dbReference>
<evidence type="ECO:0000256" key="2">
    <source>
        <dbReference type="SAM" id="Phobius"/>
    </source>
</evidence>
<proteinExistence type="predicted"/>
<keyword evidence="2" id="KW-0812">Transmembrane</keyword>
<keyword evidence="2" id="KW-1133">Transmembrane helix</keyword>
<feature type="non-terminal residue" evidence="3">
    <location>
        <position position="1"/>
    </location>
</feature>
<feature type="region of interest" description="Disordered" evidence="1">
    <location>
        <begin position="1"/>
        <end position="49"/>
    </location>
</feature>
<evidence type="ECO:0000256" key="1">
    <source>
        <dbReference type="SAM" id="MobiDB-lite"/>
    </source>
</evidence>
<evidence type="ECO:0000313" key="3">
    <source>
        <dbReference type="EMBL" id="CAH1801156.1"/>
    </source>
</evidence>
<gene>
    <name evidence="3" type="ORF">OFUS_LOCUS24971</name>
</gene>
<protein>
    <submittedName>
        <fullName evidence="3">Uncharacterized protein</fullName>
    </submittedName>
</protein>
<reference evidence="3" key="1">
    <citation type="submission" date="2022-03" db="EMBL/GenBank/DDBJ databases">
        <authorList>
            <person name="Martin C."/>
        </authorList>
    </citation>
    <scope>NUCLEOTIDE SEQUENCE</scope>
</reference>
<dbReference type="AlphaFoldDB" id="A0A8S4Q6U0"/>
<organism evidence="3 4">
    <name type="scientific">Owenia fusiformis</name>
    <name type="common">Polychaete worm</name>
    <dbReference type="NCBI Taxonomy" id="6347"/>
    <lineage>
        <taxon>Eukaryota</taxon>
        <taxon>Metazoa</taxon>
        <taxon>Spiralia</taxon>
        <taxon>Lophotrochozoa</taxon>
        <taxon>Annelida</taxon>
        <taxon>Polychaeta</taxon>
        <taxon>Sedentaria</taxon>
        <taxon>Canalipalpata</taxon>
        <taxon>Sabellida</taxon>
        <taxon>Oweniida</taxon>
        <taxon>Oweniidae</taxon>
        <taxon>Owenia</taxon>
    </lineage>
</organism>
<dbReference type="EMBL" id="CAIIXF020000012">
    <property type="protein sequence ID" value="CAH1801156.1"/>
    <property type="molecule type" value="Genomic_DNA"/>
</dbReference>
<accession>A0A8S4Q6U0</accession>